<protein>
    <recommendedName>
        <fullName evidence="4">Pyruvate synthase subunit PorA</fullName>
        <ecNumber evidence="2">1.2.7.1</ecNumber>
    </recommendedName>
    <alternativeName>
        <fullName evidence="6">Pyruvate oxidoreductase alpha chain</fullName>
    </alternativeName>
    <alternativeName>
        <fullName evidence="5">Pyruvic-ferredoxin oxidoreductase subunit alpha</fullName>
    </alternativeName>
</protein>
<dbReference type="PANTHER" id="PTHR32154:SF0">
    <property type="entry name" value="PYRUVATE-FLAVODOXIN OXIDOREDUCTASE-RELATED"/>
    <property type="match status" value="1"/>
</dbReference>
<evidence type="ECO:0000259" key="8">
    <source>
        <dbReference type="Pfam" id="PF01855"/>
    </source>
</evidence>
<accession>F6D5W3</accession>
<dbReference type="eggNOG" id="arCOG01608">
    <property type="taxonomic scope" value="Archaea"/>
</dbReference>
<evidence type="ECO:0000256" key="3">
    <source>
        <dbReference type="ARBA" id="ARBA00023002"/>
    </source>
</evidence>
<dbReference type="InterPro" id="IPR033412">
    <property type="entry name" value="PFOR_II"/>
</dbReference>
<dbReference type="RefSeq" id="WP_013826415.1">
    <property type="nucleotide sequence ID" value="NC_015574.1"/>
</dbReference>
<dbReference type="EC" id="1.2.7.1" evidence="2"/>
<evidence type="ECO:0000256" key="5">
    <source>
        <dbReference type="ARBA" id="ARBA00044811"/>
    </source>
</evidence>
<feature type="domain" description="Pyruvate flavodoxin/ferredoxin oxidoreductase pyrimidine binding" evidence="8">
    <location>
        <begin position="15"/>
        <end position="239"/>
    </location>
</feature>
<dbReference type="InterPro" id="IPR050722">
    <property type="entry name" value="Pyruvate:ferred/Flavod_OxRd"/>
</dbReference>
<dbReference type="HOGENOM" id="CLU_002569_5_0_2"/>
<dbReference type="Proteomes" id="UP000009231">
    <property type="component" value="Chromosome"/>
</dbReference>
<evidence type="ECO:0000256" key="1">
    <source>
        <dbReference type="ARBA" id="ARBA00011595"/>
    </source>
</evidence>
<dbReference type="InterPro" id="IPR002880">
    <property type="entry name" value="Pyrv_Fd/Flavodoxin_OxRdtase_N"/>
</dbReference>
<keyword evidence="10" id="KW-0670">Pyruvate</keyword>
<evidence type="ECO:0000256" key="4">
    <source>
        <dbReference type="ARBA" id="ARBA00044787"/>
    </source>
</evidence>
<keyword evidence="3 10" id="KW-0560">Oxidoreductase</keyword>
<comment type="catalytic activity">
    <reaction evidence="7">
        <text>2 oxidized [2Fe-2S]-[ferredoxin] + pyruvate + CoA = 2 reduced [2Fe-2S]-[ferredoxin] + acetyl-CoA + CO2 + H(+)</text>
        <dbReference type="Rhea" id="RHEA:12765"/>
        <dbReference type="Rhea" id="RHEA-COMP:10000"/>
        <dbReference type="Rhea" id="RHEA-COMP:10001"/>
        <dbReference type="ChEBI" id="CHEBI:15361"/>
        <dbReference type="ChEBI" id="CHEBI:15378"/>
        <dbReference type="ChEBI" id="CHEBI:16526"/>
        <dbReference type="ChEBI" id="CHEBI:33737"/>
        <dbReference type="ChEBI" id="CHEBI:33738"/>
        <dbReference type="ChEBI" id="CHEBI:57287"/>
        <dbReference type="ChEBI" id="CHEBI:57288"/>
        <dbReference type="EC" id="1.2.7.1"/>
    </reaction>
</comment>
<gene>
    <name evidence="10" type="ordered locus">MSWAN_1907</name>
</gene>
<evidence type="ECO:0000256" key="7">
    <source>
        <dbReference type="ARBA" id="ARBA00049357"/>
    </source>
</evidence>
<dbReference type="Pfam" id="PF01855">
    <property type="entry name" value="POR_N"/>
    <property type="match status" value="1"/>
</dbReference>
<sequence>MVLKVISANEAIAEAVKLAKPNVIPVYPITPQTTISEHLAKFVADGDIDAEYIRVESEHSAISACVGASGAGVRVFTATSSQGLALMHEILFAAAGLRAPIVLADANRALSAPLCIWNDQQDSISQRDAGWMQIYVENCQEALDSILLGYKVSENHDVLLPSMVCLDGFILTHTVDPVDIPSAEDVDKFLPSYKPEHAFLDPKQPMSIGSFTDPDYYMEARYAMELAMERSKDVIAKANKEFAEIFGREYGFVEKYKCEDADIIIVAMGSVCSTIKDAIDDLRKKGERVGLLRVRVFRPFPVDEIHDALKGASKVAVIDKNISFGIGGVLYNNIKAKMCDVESYGFIVGLGGRDIKPSTIRDIVDKTKNPTKDIEWIGIKEEEL</sequence>
<reference evidence="10 11" key="1">
    <citation type="journal article" date="2014" name="Int. J. Syst. Evol. Microbiol.">
        <title>Methanobacterium paludis sp. nov. and a novel strain of Methanobacterium lacus isolated from northern peatlands.</title>
        <authorList>
            <person name="Cadillo-Quiroz H."/>
            <person name="Brauer S.L."/>
            <person name="Goodson N."/>
            <person name="Yavitt J.B."/>
            <person name="Zinder S.H."/>
        </authorList>
    </citation>
    <scope>NUCLEOTIDE SEQUENCE [LARGE SCALE GENOMIC DNA]</scope>
    <source>
        <strain evidence="11">DSM 25820 / JCM 18151 / SWAN1</strain>
    </source>
</reference>
<dbReference type="InterPro" id="IPR009014">
    <property type="entry name" value="Transketo_C/PFOR_II"/>
</dbReference>
<dbReference type="Gene3D" id="3.40.50.920">
    <property type="match status" value="1"/>
</dbReference>
<dbReference type="EMBL" id="CP002772">
    <property type="protein sequence ID" value="AEG18916.1"/>
    <property type="molecule type" value="Genomic_DNA"/>
</dbReference>
<dbReference type="Gene3D" id="3.40.50.970">
    <property type="match status" value="1"/>
</dbReference>
<dbReference type="InterPro" id="IPR053390">
    <property type="entry name" value="Pyruvate_synthase_PorA"/>
</dbReference>
<dbReference type="FunFam" id="3.40.50.970:FF:000012">
    <property type="entry name" value="Pyruvate:ferredoxin (Flavodoxin) oxidoreductase"/>
    <property type="match status" value="1"/>
</dbReference>
<evidence type="ECO:0000256" key="6">
    <source>
        <dbReference type="ARBA" id="ARBA00044814"/>
    </source>
</evidence>
<keyword evidence="11" id="KW-1185">Reference proteome</keyword>
<name>F6D5W3_METPW</name>
<dbReference type="NCBIfam" id="NF040682">
    <property type="entry name" value="PorA_Arch"/>
    <property type="match status" value="1"/>
</dbReference>
<dbReference type="FunFam" id="3.40.50.920:FF:000010">
    <property type="entry name" value="Pyruvate ferredoxin oxidoreductase, alpha subunit"/>
    <property type="match status" value="1"/>
</dbReference>
<dbReference type="InterPro" id="IPR029061">
    <property type="entry name" value="THDP-binding"/>
</dbReference>
<feature type="domain" description="Pyruvate:ferredoxin oxidoreductase core" evidence="9">
    <location>
        <begin position="261"/>
        <end position="359"/>
    </location>
</feature>
<dbReference type="STRING" id="868131.MSWAN_1907"/>
<dbReference type="OrthoDB" id="372068at2157"/>
<evidence type="ECO:0000259" key="9">
    <source>
        <dbReference type="Pfam" id="PF17147"/>
    </source>
</evidence>
<dbReference type="KEGG" id="mew:MSWAN_1907"/>
<dbReference type="SUPFAM" id="SSF52922">
    <property type="entry name" value="TK C-terminal domain-like"/>
    <property type="match status" value="1"/>
</dbReference>
<evidence type="ECO:0000313" key="10">
    <source>
        <dbReference type="EMBL" id="AEG18916.1"/>
    </source>
</evidence>
<dbReference type="AlphaFoldDB" id="F6D5W3"/>
<evidence type="ECO:0000313" key="11">
    <source>
        <dbReference type="Proteomes" id="UP000009231"/>
    </source>
</evidence>
<dbReference type="Pfam" id="PF17147">
    <property type="entry name" value="PFOR_II"/>
    <property type="match status" value="1"/>
</dbReference>
<proteinExistence type="predicted"/>
<dbReference type="GO" id="GO:0006979">
    <property type="term" value="P:response to oxidative stress"/>
    <property type="evidence" value="ECO:0007669"/>
    <property type="project" value="TreeGrafter"/>
</dbReference>
<dbReference type="PANTHER" id="PTHR32154">
    <property type="entry name" value="PYRUVATE-FLAVODOXIN OXIDOREDUCTASE-RELATED"/>
    <property type="match status" value="1"/>
</dbReference>
<dbReference type="GO" id="GO:0019164">
    <property type="term" value="F:pyruvate synthase activity"/>
    <property type="evidence" value="ECO:0007669"/>
    <property type="project" value="UniProtKB-EC"/>
</dbReference>
<dbReference type="GeneID" id="10669421"/>
<evidence type="ECO:0000256" key="2">
    <source>
        <dbReference type="ARBA" id="ARBA00012822"/>
    </source>
</evidence>
<dbReference type="SUPFAM" id="SSF52518">
    <property type="entry name" value="Thiamin diphosphate-binding fold (THDP-binding)"/>
    <property type="match status" value="1"/>
</dbReference>
<organism evidence="10 11">
    <name type="scientific">Methanobacterium paludis (strain DSM 25820 / JCM 18151 / SWAN1)</name>
    <dbReference type="NCBI Taxonomy" id="868131"/>
    <lineage>
        <taxon>Archaea</taxon>
        <taxon>Methanobacteriati</taxon>
        <taxon>Methanobacteriota</taxon>
        <taxon>Methanomada group</taxon>
        <taxon>Methanobacteria</taxon>
        <taxon>Methanobacteriales</taxon>
        <taxon>Methanobacteriaceae</taxon>
        <taxon>Methanobacterium</taxon>
    </lineage>
</organism>
<dbReference type="CDD" id="cd07034">
    <property type="entry name" value="TPP_PYR_PFOR_IOR-alpha_like"/>
    <property type="match status" value="1"/>
</dbReference>
<comment type="subunit">
    <text evidence="1">Heterotetramer of one alpha, one beta, one delta and one gamma chain.</text>
</comment>